<feature type="transmembrane region" description="Helical" evidence="5">
    <location>
        <begin position="106"/>
        <end position="125"/>
    </location>
</feature>
<evidence type="ECO:0000256" key="3">
    <source>
        <dbReference type="ARBA" id="ARBA00023002"/>
    </source>
</evidence>
<dbReference type="RefSeq" id="WP_109323794.1">
    <property type="nucleotide sequence ID" value="NZ_CP029346.1"/>
</dbReference>
<evidence type="ECO:0000313" key="6">
    <source>
        <dbReference type="EMBL" id="AWL09953.1"/>
    </source>
</evidence>
<keyword evidence="4" id="KW-0170">Cobalt</keyword>
<dbReference type="AlphaFoldDB" id="A0A2S2DX84"/>
<reference evidence="7" key="1">
    <citation type="submission" date="2018-05" db="EMBL/GenBank/DDBJ databases">
        <title>Pseudarcicella sp. HME7025 Genome sequencing and assembly.</title>
        <authorList>
            <person name="Kim H."/>
            <person name="Kang H."/>
            <person name="Joh K."/>
        </authorList>
    </citation>
    <scope>NUCLEOTIDE SEQUENCE [LARGE SCALE GENOMIC DNA]</scope>
    <source>
        <strain evidence="7">HME7025</strain>
    </source>
</reference>
<evidence type="ECO:0000256" key="4">
    <source>
        <dbReference type="ARBA" id="ARBA00023285"/>
    </source>
</evidence>
<proteinExistence type="predicted"/>
<dbReference type="PANTHER" id="PTHR43371">
    <property type="entry name" value="VITAMIN B12-DEPENDENT RIBONUCLEOTIDE REDUCTASE"/>
    <property type="match status" value="1"/>
</dbReference>
<dbReference type="PANTHER" id="PTHR43371:SF1">
    <property type="entry name" value="RIBONUCLEOSIDE-DIPHOSPHATE REDUCTASE"/>
    <property type="match status" value="1"/>
</dbReference>
<dbReference type="Proteomes" id="UP000245468">
    <property type="component" value="Chromosome"/>
</dbReference>
<keyword evidence="3 6" id="KW-0560">Oxidoreductase</keyword>
<dbReference type="InterPro" id="IPR050862">
    <property type="entry name" value="RdRp_reductase_class-2"/>
</dbReference>
<protein>
    <submittedName>
        <fullName evidence="6">Ribonucleoside-diphosphate reductase</fullName>
        <ecNumber evidence="6">1.17.4.1</ecNumber>
    </submittedName>
</protein>
<keyword evidence="7" id="KW-1185">Reference proteome</keyword>
<gene>
    <name evidence="6" type="ORF">HME7025_02105</name>
</gene>
<dbReference type="OrthoDB" id="9763270at2"/>
<name>A0A2S2DX84_9BACT</name>
<keyword evidence="5" id="KW-0812">Transmembrane</keyword>
<evidence type="ECO:0000256" key="2">
    <source>
        <dbReference type="ARBA" id="ARBA00022628"/>
    </source>
</evidence>
<evidence type="ECO:0000256" key="1">
    <source>
        <dbReference type="ARBA" id="ARBA00001922"/>
    </source>
</evidence>
<keyword evidence="5" id="KW-0472">Membrane</keyword>
<accession>A0A2S2DX84</accession>
<dbReference type="KEGG" id="psez:HME7025_02105"/>
<dbReference type="GO" id="GO:0004748">
    <property type="term" value="F:ribonucleoside-diphosphate reductase activity, thioredoxin disulfide as acceptor"/>
    <property type="evidence" value="ECO:0007669"/>
    <property type="project" value="UniProtKB-EC"/>
</dbReference>
<organism evidence="6 7">
    <name type="scientific">Aquirufa nivalisilvae</name>
    <dbReference type="NCBI Taxonomy" id="2516557"/>
    <lineage>
        <taxon>Bacteria</taxon>
        <taxon>Pseudomonadati</taxon>
        <taxon>Bacteroidota</taxon>
        <taxon>Cytophagia</taxon>
        <taxon>Cytophagales</taxon>
        <taxon>Flectobacillaceae</taxon>
        <taxon>Aquirufa</taxon>
    </lineage>
</organism>
<dbReference type="GO" id="GO:0031419">
    <property type="term" value="F:cobalamin binding"/>
    <property type="evidence" value="ECO:0007669"/>
    <property type="project" value="UniProtKB-KW"/>
</dbReference>
<keyword evidence="5" id="KW-1133">Transmembrane helix</keyword>
<dbReference type="SUPFAM" id="SSF51998">
    <property type="entry name" value="PFL-like glycyl radical enzymes"/>
    <property type="match status" value="1"/>
</dbReference>
<dbReference type="EMBL" id="CP029346">
    <property type="protein sequence ID" value="AWL09953.1"/>
    <property type="molecule type" value="Genomic_DNA"/>
</dbReference>
<sequence length="753" mass="85762">MQQGKKFLSDLKLYSDYYKWLEPQGRYERWEEACESIMDGHRLTYGSCLDELEPYLESALESMQNQTVLASQRNLQFRHDQIQQHNTRMYNCTSGYIARNRIFQEIFYLGLSGCGFGGGLLIPFVDNLSRIQKRIKGTKTFVIEDNIEGWADALGALMSSYFVDKQPFPEFAGFELKFDYSQIRPKGAYIKGGFKAPGSDGLKQSLEKIEDLIEKWISIEGEKIRPILAFDIICHASDAVLSGGVRRSALNMIVDPNDMEMIHAKTGNWRQENPQRGRSNNSVILLRNQVQQEQFDYIVSLNDGANDIGFVFANSWFDMFNPCFEIVKIPILLRTDFSQIAYEELSDFIAQQQDKLGIQGCNLCEINAEKCETEEAFYRACMDASILGTLQAGYTSFPYLGSVTEQIFQREALLGVSITGWMNNTFLFNAPMLQRGAQVVKDTNRVVADIIGINPAARTTCVKPSGNASVVLGTASGIHPEHAEKYFRIMQLNKESTTANWLVENMPFLLEESVWSNTKSDFVVFVPILNPKEGLFKKDMKGVKHLEMIQLVQENWVNAGTNRELCAYPHMNHNTSCTVIMDNKEEIIAYIWQHREAFTAVSFISDYGDKDFNQAPFTSVLELDELISLYGKGAIFASGLIVDGLHYFDNNLWQACDLLLDPTMVLTGTREQVLLRKYWLNRANKFAKNYFNGDLKQMIYCIKDVHLFHKWETVTREFREVNFGDILNQPQYKDIGELASMACSGGSCEITHI</sequence>
<comment type="cofactor">
    <cofactor evidence="1">
        <name>adenosylcob(III)alamin</name>
        <dbReference type="ChEBI" id="CHEBI:18408"/>
    </cofactor>
</comment>
<evidence type="ECO:0000313" key="7">
    <source>
        <dbReference type="Proteomes" id="UP000245468"/>
    </source>
</evidence>
<evidence type="ECO:0000256" key="5">
    <source>
        <dbReference type="SAM" id="Phobius"/>
    </source>
</evidence>
<dbReference type="Gene3D" id="3.20.70.20">
    <property type="match status" value="2"/>
</dbReference>
<keyword evidence="2" id="KW-0846">Cobalamin</keyword>
<dbReference type="EC" id="1.17.4.1" evidence="6"/>